<protein>
    <submittedName>
        <fullName evidence="1">Uncharacterized protein</fullName>
    </submittedName>
</protein>
<dbReference type="OrthoDB" id="4570152at2"/>
<name>A0A511MCJ2_9NOCA</name>
<dbReference type="EMBL" id="BJXA01000009">
    <property type="protein sequence ID" value="GEM37486.1"/>
    <property type="molecule type" value="Genomic_DNA"/>
</dbReference>
<organism evidence="1 2">
    <name type="scientific">Nocardia ninae NBRC 108245</name>
    <dbReference type="NCBI Taxonomy" id="1210091"/>
    <lineage>
        <taxon>Bacteria</taxon>
        <taxon>Bacillati</taxon>
        <taxon>Actinomycetota</taxon>
        <taxon>Actinomycetes</taxon>
        <taxon>Mycobacteriales</taxon>
        <taxon>Nocardiaceae</taxon>
        <taxon>Nocardia</taxon>
    </lineage>
</organism>
<sequence>MSADAAVDSASRAYAYAAALDPRLPDPDPVRIRAWADVLTGTDVWPDEAVQAVRIYYQRPNPYPIMPGDVIAIVKTLPPNTSEARLRSWFRAWSEYPYSGQIQRITGMCWEPTYPTPEGIHGDPAAERAYHVAELKQWVRDNWTTMMRAALAREIPAKELDNAQPTTNRELA</sequence>
<proteinExistence type="predicted"/>
<dbReference type="Proteomes" id="UP000321424">
    <property type="component" value="Unassembled WGS sequence"/>
</dbReference>
<keyword evidence="2" id="KW-1185">Reference proteome</keyword>
<evidence type="ECO:0000313" key="1">
    <source>
        <dbReference type="EMBL" id="GEM37486.1"/>
    </source>
</evidence>
<gene>
    <name evidence="1" type="ORF">NN4_20050</name>
</gene>
<evidence type="ECO:0000313" key="2">
    <source>
        <dbReference type="Proteomes" id="UP000321424"/>
    </source>
</evidence>
<dbReference type="RefSeq" id="WP_147129623.1">
    <property type="nucleotide sequence ID" value="NZ_BJXA01000009.1"/>
</dbReference>
<accession>A0A511MCJ2</accession>
<comment type="caution">
    <text evidence="1">The sequence shown here is derived from an EMBL/GenBank/DDBJ whole genome shotgun (WGS) entry which is preliminary data.</text>
</comment>
<dbReference type="AlphaFoldDB" id="A0A511MCJ2"/>
<reference evidence="1 2" key="1">
    <citation type="submission" date="2019-07" db="EMBL/GenBank/DDBJ databases">
        <title>Whole genome shotgun sequence of Nocardia ninae NBRC 108245.</title>
        <authorList>
            <person name="Hosoyama A."/>
            <person name="Uohara A."/>
            <person name="Ohji S."/>
            <person name="Ichikawa N."/>
        </authorList>
    </citation>
    <scope>NUCLEOTIDE SEQUENCE [LARGE SCALE GENOMIC DNA]</scope>
    <source>
        <strain evidence="1 2">NBRC 108245</strain>
    </source>
</reference>